<keyword evidence="2" id="KW-1185">Reference proteome</keyword>
<reference evidence="1 2" key="1">
    <citation type="journal article" date="2015" name="Environ. Microbiol.">
        <title>Metagenome sequence of Elaphomyces granulatus from sporocarp tissue reveals Ascomycota ectomycorrhizal fingerprints of genome expansion and a Proteobacteria-rich microbiome.</title>
        <authorList>
            <person name="Quandt C.A."/>
            <person name="Kohler A."/>
            <person name="Hesse C.N."/>
            <person name="Sharpton T.J."/>
            <person name="Martin F."/>
            <person name="Spatafora J.W."/>
        </authorList>
    </citation>
    <scope>NUCLEOTIDE SEQUENCE [LARGE SCALE GENOMIC DNA]</scope>
    <source>
        <strain evidence="1 2">OSC145934</strain>
    </source>
</reference>
<name>A0A232LXT2_9EURO</name>
<dbReference type="Proteomes" id="UP000243515">
    <property type="component" value="Unassembled WGS sequence"/>
</dbReference>
<dbReference type="AlphaFoldDB" id="A0A232LXT2"/>
<sequence length="110" mass="12642">MWDLCRCFPAIKEIAMNATRINDLSNAITMAAYLHKEFGEFSLAYIEMPNVYNLKTYRDFLGLLPADRRVELRAAPDMEEAPLPHPIFLSTDFAIAEILHVRNGRDDRPT</sequence>
<proteinExistence type="predicted"/>
<dbReference type="EMBL" id="NPHW01003782">
    <property type="protein sequence ID" value="OXV08975.1"/>
    <property type="molecule type" value="Genomic_DNA"/>
</dbReference>
<feature type="non-terminal residue" evidence="1">
    <location>
        <position position="110"/>
    </location>
</feature>
<organism evidence="1 2">
    <name type="scientific">Elaphomyces granulatus</name>
    <dbReference type="NCBI Taxonomy" id="519963"/>
    <lineage>
        <taxon>Eukaryota</taxon>
        <taxon>Fungi</taxon>
        <taxon>Dikarya</taxon>
        <taxon>Ascomycota</taxon>
        <taxon>Pezizomycotina</taxon>
        <taxon>Eurotiomycetes</taxon>
        <taxon>Eurotiomycetidae</taxon>
        <taxon>Eurotiales</taxon>
        <taxon>Elaphomycetaceae</taxon>
        <taxon>Elaphomyces</taxon>
    </lineage>
</organism>
<comment type="caution">
    <text evidence="1">The sequence shown here is derived from an EMBL/GenBank/DDBJ whole genome shotgun (WGS) entry which is preliminary data.</text>
</comment>
<protein>
    <submittedName>
        <fullName evidence="1">Uncharacterized protein</fullName>
    </submittedName>
</protein>
<dbReference type="OrthoDB" id="2104739at2759"/>
<gene>
    <name evidence="1" type="ORF">Egran_03270</name>
</gene>
<evidence type="ECO:0000313" key="2">
    <source>
        <dbReference type="Proteomes" id="UP000243515"/>
    </source>
</evidence>
<evidence type="ECO:0000313" key="1">
    <source>
        <dbReference type="EMBL" id="OXV08975.1"/>
    </source>
</evidence>
<accession>A0A232LXT2</accession>